<keyword evidence="3" id="KW-1185">Reference proteome</keyword>
<keyword evidence="1" id="KW-0732">Signal</keyword>
<organism evidence="2 3">
    <name type="scientific">Halopseudomonas salegens</name>
    <dbReference type="NCBI Taxonomy" id="1434072"/>
    <lineage>
        <taxon>Bacteria</taxon>
        <taxon>Pseudomonadati</taxon>
        <taxon>Pseudomonadota</taxon>
        <taxon>Gammaproteobacteria</taxon>
        <taxon>Pseudomonadales</taxon>
        <taxon>Pseudomonadaceae</taxon>
        <taxon>Halopseudomonas</taxon>
    </lineage>
</organism>
<feature type="chain" id="PRO_5009275732" description="DUF3047 domain-containing protein" evidence="1">
    <location>
        <begin position="21"/>
        <end position="215"/>
    </location>
</feature>
<dbReference type="STRING" id="1434072.SAMN05216210_3036"/>
<protein>
    <recommendedName>
        <fullName evidence="4">DUF3047 domain-containing protein</fullName>
    </recommendedName>
</protein>
<feature type="signal peptide" evidence="1">
    <location>
        <begin position="1"/>
        <end position="20"/>
    </location>
</feature>
<name>A0A1H2HH51_9GAMM</name>
<dbReference type="AlphaFoldDB" id="A0A1H2HH51"/>
<dbReference type="Pfam" id="PF11249">
    <property type="entry name" value="DUF3047"/>
    <property type="match status" value="1"/>
</dbReference>
<accession>A0A1H2HH51</accession>
<proteinExistence type="predicted"/>
<evidence type="ECO:0000256" key="1">
    <source>
        <dbReference type="SAM" id="SignalP"/>
    </source>
</evidence>
<dbReference type="EMBL" id="LT629787">
    <property type="protein sequence ID" value="SDU31126.1"/>
    <property type="molecule type" value="Genomic_DNA"/>
</dbReference>
<sequence>MMRTSLLGLCLACAANAATANSYQPADILDWEQRDFADPTEYSLVKRDGQTWLQADCVNGASALYLQQDIDLRQSPVLQWQWAVRGVFSDIDEQSKAGDDYPVRLYVVKDGGLLRWRTRAVNYVWSSTEPRMSNWPNAFAGQARMLALQSGSTGGWQVNTEQRNVREDFIALHGEEVDQIDGLAIMTDCDNSGQPIQGWYGPIRWLPATSSSTLR</sequence>
<gene>
    <name evidence="2" type="ORF">SAMN05216210_3036</name>
</gene>
<dbReference type="InterPro" id="IPR021409">
    <property type="entry name" value="DUF3047"/>
</dbReference>
<evidence type="ECO:0000313" key="2">
    <source>
        <dbReference type="EMBL" id="SDU31126.1"/>
    </source>
</evidence>
<evidence type="ECO:0008006" key="4">
    <source>
        <dbReference type="Google" id="ProtNLM"/>
    </source>
</evidence>
<dbReference type="Proteomes" id="UP000243924">
    <property type="component" value="Chromosome I"/>
</dbReference>
<dbReference type="OrthoDB" id="9775969at2"/>
<reference evidence="3" key="1">
    <citation type="submission" date="2016-10" db="EMBL/GenBank/DDBJ databases">
        <authorList>
            <person name="Varghese N."/>
            <person name="Submissions S."/>
        </authorList>
    </citation>
    <scope>NUCLEOTIDE SEQUENCE [LARGE SCALE GENOMIC DNA]</scope>
    <source>
        <strain evidence="3">CECT 8338</strain>
    </source>
</reference>
<evidence type="ECO:0000313" key="3">
    <source>
        <dbReference type="Proteomes" id="UP000243924"/>
    </source>
</evidence>